<reference evidence="1 2" key="1">
    <citation type="journal article" date="2016" name="Nat. Commun.">
        <title>Thousands of microbial genomes shed light on interconnected biogeochemical processes in an aquifer system.</title>
        <authorList>
            <person name="Anantharaman K."/>
            <person name="Brown C.T."/>
            <person name="Hug L.A."/>
            <person name="Sharon I."/>
            <person name="Castelle C.J."/>
            <person name="Probst A.J."/>
            <person name="Thomas B.C."/>
            <person name="Singh A."/>
            <person name="Wilkins M.J."/>
            <person name="Karaoz U."/>
            <person name="Brodie E.L."/>
            <person name="Williams K.H."/>
            <person name="Hubbard S.S."/>
            <person name="Banfield J.F."/>
        </authorList>
    </citation>
    <scope>NUCLEOTIDE SEQUENCE [LARGE SCALE GENOMIC DNA]</scope>
</reference>
<comment type="caution">
    <text evidence="1">The sequence shown here is derived from an EMBL/GenBank/DDBJ whole genome shotgun (WGS) entry which is preliminary data.</text>
</comment>
<dbReference type="EMBL" id="MEUJ01000004">
    <property type="protein sequence ID" value="OGC40317.1"/>
    <property type="molecule type" value="Genomic_DNA"/>
</dbReference>
<evidence type="ECO:0000313" key="2">
    <source>
        <dbReference type="Proteomes" id="UP000179242"/>
    </source>
</evidence>
<accession>A0A1F4U608</accession>
<sequence length="232" mass="26482">MILFAAKEGITMDANPKIVLVEHNPWAMVVGSDSPSFALYDNGTVIFRNKKGELLSAKMGPDEIKKLTPDEAFFKLENRYDATRWTDQPMNTVWTWQNGQKKGVTVYGDLREDKEARAGAPKEFLALYDRLIAYNNPGGSKWMSEKIEVMVWPFEYSKDTPIPWPKGWPDLNDPAARHGADLHAIPLDSKHYNDLINLIKKMKPTQAILMGGKKWAISFRIPFPKEALWMKN</sequence>
<dbReference type="Proteomes" id="UP000179242">
    <property type="component" value="Unassembled WGS sequence"/>
</dbReference>
<organism evidence="1 2">
    <name type="scientific">candidate division WOR-1 bacterium RIFOXYC2_FULL_46_14</name>
    <dbReference type="NCBI Taxonomy" id="1802587"/>
    <lineage>
        <taxon>Bacteria</taxon>
        <taxon>Bacillati</taxon>
        <taxon>Saganbacteria</taxon>
    </lineage>
</organism>
<protein>
    <submittedName>
        <fullName evidence="1">Uncharacterized protein</fullName>
    </submittedName>
</protein>
<gene>
    <name evidence="1" type="ORF">A2438_03475</name>
</gene>
<proteinExistence type="predicted"/>
<name>A0A1F4U608_UNCSA</name>
<evidence type="ECO:0000313" key="1">
    <source>
        <dbReference type="EMBL" id="OGC40317.1"/>
    </source>
</evidence>
<dbReference type="AlphaFoldDB" id="A0A1F4U608"/>